<dbReference type="AlphaFoldDB" id="A0AAE6V3V8"/>
<dbReference type="InterPro" id="IPR002938">
    <property type="entry name" value="FAD-bd"/>
</dbReference>
<keyword evidence="2" id="KW-0520">NAD</keyword>
<feature type="domain" description="FAD-binding" evidence="3">
    <location>
        <begin position="6"/>
        <end position="335"/>
    </location>
</feature>
<accession>A0AAE6V3V8</accession>
<proteinExistence type="predicted"/>
<evidence type="ECO:0000259" key="3">
    <source>
        <dbReference type="Pfam" id="PF01494"/>
    </source>
</evidence>
<organism evidence="4 5">
    <name type="scientific">Pseudomonas monteilii</name>
    <dbReference type="NCBI Taxonomy" id="76759"/>
    <lineage>
        <taxon>Bacteria</taxon>
        <taxon>Pseudomonadati</taxon>
        <taxon>Pseudomonadota</taxon>
        <taxon>Gammaproteobacteria</taxon>
        <taxon>Pseudomonadales</taxon>
        <taxon>Pseudomonadaceae</taxon>
        <taxon>Pseudomonas</taxon>
    </lineage>
</organism>
<evidence type="ECO:0000256" key="2">
    <source>
        <dbReference type="ARBA" id="ARBA00023027"/>
    </source>
</evidence>
<gene>
    <name evidence="4" type="ORF">TCK1_3416</name>
</gene>
<dbReference type="GO" id="GO:0016491">
    <property type="term" value="F:oxidoreductase activity"/>
    <property type="evidence" value="ECO:0007669"/>
    <property type="project" value="UniProtKB-KW"/>
</dbReference>
<dbReference type="SUPFAM" id="SSF51905">
    <property type="entry name" value="FAD/NAD(P)-binding domain"/>
    <property type="match status" value="1"/>
</dbReference>
<sequence>MTTKKNVLVIGAGPTGLLTAYGLAKQGVHVTVVEERAMLDDSPRAMVYLPSSLKALDDLGLLEEAEKVGARGHAFTMRFASGYIGELDHRVLQVHTPYYYTLHFGQHVLAKLILEQLLKLPNVSVLWGTRFNRVVDNTQRVAVEVSTEAGEQRLEADWVVAADGARSAVRKSLGIEFEGFTWPDTFMATNVYFDFAAHGYCENTMIADPVNWAVISKISNDNLWRVAYGERTDWTEEERQANVAKRYEHFLPEGASYTLDRASSYRVHQRCASTYRAGRVLLAGDAAHATSPIGGLGFTAGIQDAVTLIEALGLVLKGHDEDVLDYYAAERRRIFLDIVNPLAIEHKRRVQEADPERRAQDEEGFRKMASDPNYVRNALMNLFALVSPPYSVDWRDRLGEQDTREPHAMPLFTATDD</sequence>
<reference evidence="4 5" key="1">
    <citation type="submission" date="2019-05" db="EMBL/GenBank/DDBJ databases">
        <title>Complete genome sequence of Pseudomonas Pseudomonas resinovorans.</title>
        <authorList>
            <person name="Chen H.-P."/>
        </authorList>
    </citation>
    <scope>NUCLEOTIDE SEQUENCE [LARGE SCALE GENOMIC DNA]</scope>
    <source>
        <strain evidence="4 5">TCU-CK1</strain>
    </source>
</reference>
<dbReference type="InterPro" id="IPR050631">
    <property type="entry name" value="PheA/TfdB_FAD_monoxygenase"/>
</dbReference>
<dbReference type="Pfam" id="PF01494">
    <property type="entry name" value="FAD_binding_3"/>
    <property type="match status" value="1"/>
</dbReference>
<evidence type="ECO:0000313" key="5">
    <source>
        <dbReference type="Proteomes" id="UP000464593"/>
    </source>
</evidence>
<dbReference type="RefSeq" id="WP_159266383.1">
    <property type="nucleotide sequence ID" value="NZ_CP040324.1"/>
</dbReference>
<dbReference type="PANTHER" id="PTHR43476:SF4">
    <property type="entry name" value="BLR0106 PROTEIN"/>
    <property type="match status" value="1"/>
</dbReference>
<dbReference type="PANTHER" id="PTHR43476">
    <property type="entry name" value="3-(3-HYDROXY-PHENYL)PROPIONATE/3-HYDROXYCINNAMIC ACID HYDROXYLASE"/>
    <property type="match status" value="1"/>
</dbReference>
<dbReference type="PRINTS" id="PR00420">
    <property type="entry name" value="RNGMNOXGNASE"/>
</dbReference>
<evidence type="ECO:0000256" key="1">
    <source>
        <dbReference type="ARBA" id="ARBA00023002"/>
    </source>
</evidence>
<dbReference type="Gene3D" id="3.50.50.60">
    <property type="entry name" value="FAD/NAD(P)-binding domain"/>
    <property type="match status" value="1"/>
</dbReference>
<dbReference type="EMBL" id="CP040324">
    <property type="protein sequence ID" value="QHB28762.1"/>
    <property type="molecule type" value="Genomic_DNA"/>
</dbReference>
<keyword evidence="1" id="KW-0560">Oxidoreductase</keyword>
<protein>
    <submittedName>
        <fullName evidence="4">6-hydroxy-3-succinoylpyridine 3-monooxygenase HspB</fullName>
    </submittedName>
</protein>
<dbReference type="Proteomes" id="UP000464593">
    <property type="component" value="Chromosome"/>
</dbReference>
<name>A0AAE6V3V8_9PSED</name>
<dbReference type="Gene3D" id="3.30.70.2450">
    <property type="match status" value="1"/>
</dbReference>
<dbReference type="InterPro" id="IPR036188">
    <property type="entry name" value="FAD/NAD-bd_sf"/>
</dbReference>
<dbReference type="GO" id="GO:0071949">
    <property type="term" value="F:FAD binding"/>
    <property type="evidence" value="ECO:0007669"/>
    <property type="project" value="InterPro"/>
</dbReference>
<evidence type="ECO:0000313" key="4">
    <source>
        <dbReference type="EMBL" id="QHB28762.1"/>
    </source>
</evidence>